<dbReference type="PROSITE" id="PS51503">
    <property type="entry name" value="HIG1"/>
    <property type="match status" value="1"/>
</dbReference>
<comment type="subcellular location">
    <subcellularLocation>
        <location evidence="1">Mitochondrion membrane</location>
    </subcellularLocation>
</comment>
<evidence type="ECO:0000256" key="6">
    <source>
        <dbReference type="SAM" id="Phobius"/>
    </source>
</evidence>
<name>A0A8T0IX44_CERPU</name>
<dbReference type="EMBL" id="CM026422">
    <property type="protein sequence ID" value="KAG0587298.1"/>
    <property type="molecule type" value="Genomic_DNA"/>
</dbReference>
<feature type="transmembrane region" description="Helical" evidence="6">
    <location>
        <begin position="81"/>
        <end position="101"/>
    </location>
</feature>
<dbReference type="Pfam" id="PF04588">
    <property type="entry name" value="HIG_1_N"/>
    <property type="match status" value="1"/>
</dbReference>
<keyword evidence="4" id="KW-0496">Mitochondrion</keyword>
<gene>
    <name evidence="8" type="ORF">KC19_2G154800</name>
</gene>
<dbReference type="PANTHER" id="PTHR12297:SF3">
    <property type="entry name" value="HIG1 DOMAIN FAMILY MEMBER 1A"/>
    <property type="match status" value="1"/>
</dbReference>
<dbReference type="GO" id="GO:0031966">
    <property type="term" value="C:mitochondrial membrane"/>
    <property type="evidence" value="ECO:0007669"/>
    <property type="project" value="UniProtKB-SubCell"/>
</dbReference>
<dbReference type="Gene3D" id="6.10.140.1320">
    <property type="match status" value="1"/>
</dbReference>
<evidence type="ECO:0000313" key="9">
    <source>
        <dbReference type="Proteomes" id="UP000822688"/>
    </source>
</evidence>
<evidence type="ECO:0000256" key="5">
    <source>
        <dbReference type="ARBA" id="ARBA00023136"/>
    </source>
</evidence>
<proteinExistence type="predicted"/>
<feature type="transmembrane region" description="Helical" evidence="6">
    <location>
        <begin position="49"/>
        <end position="69"/>
    </location>
</feature>
<keyword evidence="9" id="KW-1185">Reference proteome</keyword>
<evidence type="ECO:0000259" key="7">
    <source>
        <dbReference type="PROSITE" id="PS51503"/>
    </source>
</evidence>
<sequence length="105" mass="11493">MNRGEVPEEFAAMKTSSSEVLHDHSVADDIHMVEVEDMFGNNRKGKRNPLVICGAIATAGVLVAGLFSFRQGNFRRSQMLMRTRVGFQAATVALMVGSVYFQGKA</sequence>
<keyword evidence="3 6" id="KW-1133">Transmembrane helix</keyword>
<accession>A0A8T0IX44</accession>
<evidence type="ECO:0000256" key="3">
    <source>
        <dbReference type="ARBA" id="ARBA00022989"/>
    </source>
</evidence>
<evidence type="ECO:0000256" key="4">
    <source>
        <dbReference type="ARBA" id="ARBA00023128"/>
    </source>
</evidence>
<evidence type="ECO:0000256" key="1">
    <source>
        <dbReference type="ARBA" id="ARBA00004325"/>
    </source>
</evidence>
<dbReference type="AlphaFoldDB" id="A0A8T0IX44"/>
<organism evidence="8 9">
    <name type="scientific">Ceratodon purpureus</name>
    <name type="common">Fire moss</name>
    <name type="synonym">Dicranum purpureum</name>
    <dbReference type="NCBI Taxonomy" id="3225"/>
    <lineage>
        <taxon>Eukaryota</taxon>
        <taxon>Viridiplantae</taxon>
        <taxon>Streptophyta</taxon>
        <taxon>Embryophyta</taxon>
        <taxon>Bryophyta</taxon>
        <taxon>Bryophytina</taxon>
        <taxon>Bryopsida</taxon>
        <taxon>Dicranidae</taxon>
        <taxon>Pseudoditrichales</taxon>
        <taxon>Ditrichaceae</taxon>
        <taxon>Ceratodon</taxon>
    </lineage>
</organism>
<reference evidence="8" key="1">
    <citation type="submission" date="2020-06" db="EMBL/GenBank/DDBJ databases">
        <title>WGS assembly of Ceratodon purpureus strain R40.</title>
        <authorList>
            <person name="Carey S.B."/>
            <person name="Jenkins J."/>
            <person name="Shu S."/>
            <person name="Lovell J.T."/>
            <person name="Sreedasyam A."/>
            <person name="Maumus F."/>
            <person name="Tiley G.P."/>
            <person name="Fernandez-Pozo N."/>
            <person name="Barry K."/>
            <person name="Chen C."/>
            <person name="Wang M."/>
            <person name="Lipzen A."/>
            <person name="Daum C."/>
            <person name="Saski C.A."/>
            <person name="Payton A.C."/>
            <person name="Mcbreen J.C."/>
            <person name="Conrad R.E."/>
            <person name="Kollar L.M."/>
            <person name="Olsson S."/>
            <person name="Huttunen S."/>
            <person name="Landis J.B."/>
            <person name="Wickett N.J."/>
            <person name="Johnson M.G."/>
            <person name="Rensing S.A."/>
            <person name="Grimwood J."/>
            <person name="Schmutz J."/>
            <person name="Mcdaniel S.F."/>
        </authorList>
    </citation>
    <scope>NUCLEOTIDE SEQUENCE</scope>
    <source>
        <strain evidence="8">R40</strain>
    </source>
</reference>
<protein>
    <recommendedName>
        <fullName evidence="7">HIG1 domain-containing protein</fullName>
    </recommendedName>
</protein>
<dbReference type="NCBIfam" id="NF033233">
    <property type="entry name" value="twin_helix"/>
    <property type="match status" value="1"/>
</dbReference>
<comment type="caution">
    <text evidence="8">The sequence shown here is derived from an EMBL/GenBank/DDBJ whole genome shotgun (WGS) entry which is preliminary data.</text>
</comment>
<evidence type="ECO:0000256" key="2">
    <source>
        <dbReference type="ARBA" id="ARBA00022692"/>
    </source>
</evidence>
<dbReference type="PANTHER" id="PTHR12297">
    <property type="entry name" value="HYPOXIA-INDUCBILE GENE 1 HIG1 -RELATED"/>
    <property type="match status" value="1"/>
</dbReference>
<dbReference type="InterPro" id="IPR007667">
    <property type="entry name" value="Hypoxia_induced_domain"/>
</dbReference>
<evidence type="ECO:0000313" key="8">
    <source>
        <dbReference type="EMBL" id="KAG0587298.1"/>
    </source>
</evidence>
<keyword evidence="5 6" id="KW-0472">Membrane</keyword>
<feature type="domain" description="HIG1" evidence="7">
    <location>
        <begin position="17"/>
        <end position="105"/>
    </location>
</feature>
<dbReference type="Proteomes" id="UP000822688">
    <property type="component" value="Chromosome 2"/>
</dbReference>
<keyword evidence="2 6" id="KW-0812">Transmembrane</keyword>
<dbReference type="InterPro" id="IPR050355">
    <property type="entry name" value="RCF1"/>
</dbReference>